<keyword evidence="4" id="KW-1185">Reference proteome</keyword>
<sequence>MSSSLNQQVQRLASRLKELSRDHPENNTLADAVSLLSRVETADSSARLTAWQAIEADIGTLQRRGVWMPSPEDEELLEHLKTGLHGTSEYVAGSHTSLSSVDAQQPTSRYSVVTPPPLSAPLFPPIEGVTTILPAGLIEVLNYSYFLHLLVTDPDRVLPLGKSLLSVMAKPHTMRREEGELPKLKDRVHDVVHKAFWDEAIETLSNPSAAAQLPRIKRLYEDLYEVVTPLVPANHPIVPVLTCPLSPTSHPLRSAVTHLRELLVCLRSRCAPIHDAQIDTLIKNLDDLSPLASMSDVAKLVVDTVRSILELSELMKEDLSQFVIGSMSEKQLRAVLMAQAATQEREVVFSLWRPDRVRELWTSWLGSQPHTSSAPDGERERPWAHRLLQALGLAIPVSCPLPTKPMPGSDNPLEDGETGPPPPPANVLPPPLFFVCPTLLYMQNYLQALVIAATLRSLVRLPTHQHHQPPASEEPDQQNFMSRIWTLLRAEVDGQPGSGDTKLVNLADEVIRVRRRFSPSGEALDPEEEAKLRAAVDRTLQPNDPVFALLQKRLINAVAERLAHPASVSSPRSSTVQLPERLQTGRAGPPKRPRLGLVLEHDLADEAAFPSESYREEPPAVKGFEDSALVEALGEGLRKLRTCVEWTERVWPDLTHAISDAPSSSS</sequence>
<evidence type="ECO:0000313" key="4">
    <source>
        <dbReference type="Proteomes" id="UP000015241"/>
    </source>
</evidence>
<dbReference type="STRING" id="743788.S8DWR3"/>
<dbReference type="EMBL" id="KE504175">
    <property type="protein sequence ID" value="EPS97576.1"/>
    <property type="molecule type" value="Genomic_DNA"/>
</dbReference>
<evidence type="ECO:0000313" key="3">
    <source>
        <dbReference type="EMBL" id="EPS97576.1"/>
    </source>
</evidence>
<dbReference type="AlphaFoldDB" id="S8DWR3"/>
<organism evidence="3 4">
    <name type="scientific">Fomitopsis schrenkii</name>
    <name type="common">Brown rot fungus</name>
    <dbReference type="NCBI Taxonomy" id="2126942"/>
    <lineage>
        <taxon>Eukaryota</taxon>
        <taxon>Fungi</taxon>
        <taxon>Dikarya</taxon>
        <taxon>Basidiomycota</taxon>
        <taxon>Agaricomycotina</taxon>
        <taxon>Agaricomycetes</taxon>
        <taxon>Polyporales</taxon>
        <taxon>Fomitopsis</taxon>
    </lineage>
</organism>
<dbReference type="OrthoDB" id="276323at2759"/>
<evidence type="ECO:0000256" key="2">
    <source>
        <dbReference type="SAM" id="MobiDB-lite"/>
    </source>
</evidence>
<dbReference type="GO" id="GO:0007165">
    <property type="term" value="P:signal transduction"/>
    <property type="evidence" value="ECO:0007669"/>
    <property type="project" value="TreeGrafter"/>
</dbReference>
<dbReference type="InParanoid" id="S8DWR3"/>
<gene>
    <name evidence="3" type="ORF">FOMPIDRAFT_1128280</name>
</gene>
<dbReference type="Pfam" id="PF05794">
    <property type="entry name" value="Tcp11"/>
    <property type="match status" value="1"/>
</dbReference>
<evidence type="ECO:0000256" key="1">
    <source>
        <dbReference type="ARBA" id="ARBA00010954"/>
    </source>
</evidence>
<dbReference type="eggNOG" id="ENOG502SHUF">
    <property type="taxonomic scope" value="Eukaryota"/>
</dbReference>
<dbReference type="PANTHER" id="PTHR12832">
    <property type="entry name" value="TESTIS-SPECIFIC PROTEIN PBS13 T-COMPLEX 11"/>
    <property type="match status" value="1"/>
</dbReference>
<dbReference type="InterPro" id="IPR008862">
    <property type="entry name" value="Tcp11"/>
</dbReference>
<protein>
    <submittedName>
        <fullName evidence="3">Uncharacterized protein</fullName>
    </submittedName>
</protein>
<dbReference type="HOGENOM" id="CLU_011749_0_0_1"/>
<dbReference type="Proteomes" id="UP000015241">
    <property type="component" value="Unassembled WGS sequence"/>
</dbReference>
<feature type="region of interest" description="Disordered" evidence="2">
    <location>
        <begin position="401"/>
        <end position="425"/>
    </location>
</feature>
<dbReference type="PANTHER" id="PTHR12832:SF11">
    <property type="entry name" value="LD23868P"/>
    <property type="match status" value="1"/>
</dbReference>
<accession>S8DWR3</accession>
<proteinExistence type="inferred from homology"/>
<comment type="similarity">
    <text evidence="1">Belongs to the TCP11 family.</text>
</comment>
<reference evidence="3 4" key="1">
    <citation type="journal article" date="2012" name="Science">
        <title>The Paleozoic origin of enzymatic lignin decomposition reconstructed from 31 fungal genomes.</title>
        <authorList>
            <person name="Floudas D."/>
            <person name="Binder M."/>
            <person name="Riley R."/>
            <person name="Barry K."/>
            <person name="Blanchette R.A."/>
            <person name="Henrissat B."/>
            <person name="Martinez A.T."/>
            <person name="Otillar R."/>
            <person name="Spatafora J.W."/>
            <person name="Yadav J.S."/>
            <person name="Aerts A."/>
            <person name="Benoit I."/>
            <person name="Boyd A."/>
            <person name="Carlson A."/>
            <person name="Copeland A."/>
            <person name="Coutinho P.M."/>
            <person name="de Vries R.P."/>
            <person name="Ferreira P."/>
            <person name="Findley K."/>
            <person name="Foster B."/>
            <person name="Gaskell J."/>
            <person name="Glotzer D."/>
            <person name="Gorecki P."/>
            <person name="Heitman J."/>
            <person name="Hesse C."/>
            <person name="Hori C."/>
            <person name="Igarashi K."/>
            <person name="Jurgens J.A."/>
            <person name="Kallen N."/>
            <person name="Kersten P."/>
            <person name="Kohler A."/>
            <person name="Kuees U."/>
            <person name="Kumar T.K.A."/>
            <person name="Kuo A."/>
            <person name="LaButti K."/>
            <person name="Larrondo L.F."/>
            <person name="Lindquist E."/>
            <person name="Ling A."/>
            <person name="Lombard V."/>
            <person name="Lucas S."/>
            <person name="Lundell T."/>
            <person name="Martin R."/>
            <person name="McLaughlin D.J."/>
            <person name="Morgenstern I."/>
            <person name="Morin E."/>
            <person name="Murat C."/>
            <person name="Nagy L.G."/>
            <person name="Nolan M."/>
            <person name="Ohm R.A."/>
            <person name="Patyshakuliyeva A."/>
            <person name="Rokas A."/>
            <person name="Ruiz-Duenas F.J."/>
            <person name="Sabat G."/>
            <person name="Salamov A."/>
            <person name="Samejima M."/>
            <person name="Schmutz J."/>
            <person name="Slot J.C."/>
            <person name="St John F."/>
            <person name="Stenlid J."/>
            <person name="Sun H."/>
            <person name="Sun S."/>
            <person name="Syed K."/>
            <person name="Tsang A."/>
            <person name="Wiebenga A."/>
            <person name="Young D."/>
            <person name="Pisabarro A."/>
            <person name="Eastwood D.C."/>
            <person name="Martin F."/>
            <person name="Cullen D."/>
            <person name="Grigoriev I.V."/>
            <person name="Hibbett D.S."/>
        </authorList>
    </citation>
    <scope>NUCLEOTIDE SEQUENCE</scope>
    <source>
        <strain evidence="4">FP-58527</strain>
    </source>
</reference>
<name>S8DWR3_FOMSC</name>